<dbReference type="GO" id="GO:0071897">
    <property type="term" value="P:DNA biosynthetic process"/>
    <property type="evidence" value="ECO:0007669"/>
    <property type="project" value="UniProtKB-KW"/>
</dbReference>
<dbReference type="GO" id="GO:0000166">
    <property type="term" value="F:nucleotide binding"/>
    <property type="evidence" value="ECO:0007669"/>
    <property type="project" value="UniProtKB-KW"/>
</dbReference>
<evidence type="ECO:0000256" key="5">
    <source>
        <dbReference type="ARBA" id="ARBA00047754"/>
    </source>
</evidence>
<proteinExistence type="inferred from homology"/>
<comment type="catalytic activity">
    <reaction evidence="5">
        <text>a 2'-deoxyribonucleoside 5'-diphosphate + [thioredoxin]-disulfide + H2O = a ribonucleoside 5'-diphosphate + [thioredoxin]-dithiol</text>
        <dbReference type="Rhea" id="RHEA:23252"/>
        <dbReference type="Rhea" id="RHEA-COMP:10698"/>
        <dbReference type="Rhea" id="RHEA-COMP:10700"/>
        <dbReference type="ChEBI" id="CHEBI:15377"/>
        <dbReference type="ChEBI" id="CHEBI:29950"/>
        <dbReference type="ChEBI" id="CHEBI:50058"/>
        <dbReference type="ChEBI" id="CHEBI:57930"/>
        <dbReference type="ChEBI" id="CHEBI:73316"/>
        <dbReference type="EC" id="1.17.4.1"/>
    </reaction>
</comment>
<evidence type="ECO:0000256" key="1">
    <source>
        <dbReference type="ARBA" id="ARBA00007405"/>
    </source>
</evidence>
<comment type="similarity">
    <text evidence="1">Belongs to the ribonucleoside diphosphate reductase class-2 family.</text>
</comment>
<gene>
    <name evidence="7" type="ORF">TM448A00093_0073</name>
    <name evidence="8" type="ORF">TM448B01884_0014</name>
</gene>
<evidence type="ECO:0000256" key="4">
    <source>
        <dbReference type="ARBA" id="ARBA00022741"/>
    </source>
</evidence>
<dbReference type="GO" id="GO:0004748">
    <property type="term" value="F:ribonucleoside-diphosphate reductase activity, thioredoxin disulfide as acceptor"/>
    <property type="evidence" value="ECO:0007669"/>
    <property type="project" value="UniProtKB-EC"/>
</dbReference>
<keyword evidence="4" id="KW-0547">Nucleotide-binding</keyword>
<reference evidence="7" key="1">
    <citation type="submission" date="2020-03" db="EMBL/GenBank/DDBJ databases">
        <title>The deep terrestrial virosphere.</title>
        <authorList>
            <person name="Holmfeldt K."/>
            <person name="Nilsson E."/>
            <person name="Simone D."/>
            <person name="Lopez-Fernandez M."/>
            <person name="Wu X."/>
            <person name="de Brujin I."/>
            <person name="Lundin D."/>
            <person name="Andersson A."/>
            <person name="Bertilsson S."/>
            <person name="Dopson M."/>
        </authorList>
    </citation>
    <scope>NUCLEOTIDE SEQUENCE</scope>
    <source>
        <strain evidence="7">TM448A00093</strain>
        <strain evidence="8">TM448B01884</strain>
    </source>
</reference>
<accession>A0A6H1Z8W9</accession>
<dbReference type="EMBL" id="MT144837">
    <property type="protein sequence ID" value="QJI00222.1"/>
    <property type="molecule type" value="Genomic_DNA"/>
</dbReference>
<protein>
    <recommendedName>
        <fullName evidence="2">ribonucleoside-diphosphate reductase</fullName>
        <ecNumber evidence="2">1.17.4.1</ecNumber>
    </recommendedName>
</protein>
<dbReference type="EC" id="1.17.4.1" evidence="2"/>
<dbReference type="AlphaFoldDB" id="A0A6H1Z8W9"/>
<dbReference type="InterPro" id="IPR024434">
    <property type="entry name" value="TSCPD_dom"/>
</dbReference>
<feature type="domain" description="TSCPD" evidence="6">
    <location>
        <begin position="4"/>
        <end position="100"/>
    </location>
</feature>
<dbReference type="EMBL" id="MT143975">
    <property type="protein sequence ID" value="QJA44343.1"/>
    <property type="molecule type" value="Genomic_DNA"/>
</dbReference>
<evidence type="ECO:0000313" key="7">
    <source>
        <dbReference type="EMBL" id="QJA44343.1"/>
    </source>
</evidence>
<evidence type="ECO:0000256" key="3">
    <source>
        <dbReference type="ARBA" id="ARBA00022634"/>
    </source>
</evidence>
<sequence length="130" mass="14618">MKPRPETLSGPRPRYKTKCGWFYVTINCDDSDKPIEIILALGKTGTCARAWCQSTGELLTDFLKTSKVERVWKHFYGVECVNNAEGLSCQNAIAKALESYVDPEFIEKVKNKVAEQREAQAKGNINETAE</sequence>
<keyword evidence="3" id="KW-0237">DNA synthesis</keyword>
<evidence type="ECO:0000259" key="6">
    <source>
        <dbReference type="Pfam" id="PF12637"/>
    </source>
</evidence>
<organism evidence="7">
    <name type="scientific">viral metagenome</name>
    <dbReference type="NCBI Taxonomy" id="1070528"/>
    <lineage>
        <taxon>unclassified sequences</taxon>
        <taxon>metagenomes</taxon>
        <taxon>organismal metagenomes</taxon>
    </lineage>
</organism>
<name>A0A6H1Z8W9_9ZZZZ</name>
<evidence type="ECO:0000256" key="2">
    <source>
        <dbReference type="ARBA" id="ARBA00012274"/>
    </source>
</evidence>
<evidence type="ECO:0000313" key="8">
    <source>
        <dbReference type="EMBL" id="QJI00222.1"/>
    </source>
</evidence>
<dbReference type="Pfam" id="PF12637">
    <property type="entry name" value="TSCPD"/>
    <property type="match status" value="1"/>
</dbReference>